<dbReference type="Gene3D" id="1.20.5.1930">
    <property type="match status" value="1"/>
</dbReference>
<dbReference type="EC" id="2.7.13.3" evidence="14"/>
<keyword evidence="13 14" id="KW-0472">Membrane</keyword>
<dbReference type="GO" id="GO:0000155">
    <property type="term" value="F:phosphorelay sensor kinase activity"/>
    <property type="evidence" value="ECO:0007669"/>
    <property type="project" value="UniProtKB-UniRule"/>
</dbReference>
<keyword evidence="20" id="KW-1185">Reference proteome</keyword>
<dbReference type="CDD" id="cd16917">
    <property type="entry name" value="HATPase_UhpB-NarQ-NarX-like"/>
    <property type="match status" value="1"/>
</dbReference>
<evidence type="ECO:0000256" key="9">
    <source>
        <dbReference type="ARBA" id="ARBA00022777"/>
    </source>
</evidence>
<dbReference type="InterPro" id="IPR003594">
    <property type="entry name" value="HATPase_dom"/>
</dbReference>
<evidence type="ECO:0000256" key="11">
    <source>
        <dbReference type="ARBA" id="ARBA00022989"/>
    </source>
</evidence>
<feature type="domain" description="Histidine kinase" evidence="17">
    <location>
        <begin position="441"/>
        <end position="637"/>
    </location>
</feature>
<sequence length="641" mass="71824">MPPFFHRLSFRLPAIFIAFSLLVALANAFTLYVSWQLQGSAAAINDLGSERMRSYRIAFLLTQREPGEGNGENLSDQIREEIARFEEVLSRLEVGDQSRPLFVPPRPTIRRQLADIQTAWSGEIRPAFESLLTIPADQRLHYLPRLRRALDGFVGRIDALVTDIEQASSRNTALLGSLQLGLLGLAIGGSVALVYLIILLVVRPVLSLQEGVQRMEKEDFSARVPVESEDEFGDLARGFNRMAAHLQDLYATLEQRVEEKTRHLEKRTRELTLLYGVSSFLEEPSNIETLCRGFLQAVLPAMGADAASIRMIDPQTQQIHLFVHEGLQPGFVAKERCLAQGECLCGASAWTGQTLVQTFPAQGELPYACEAAGYRSVWILPIAVQKQRLGLFNLYFREASELSPQERRLLETLVQHLGIAIENRQLVSRERELAVSEERNLLAQELHDSIAQSLAFLNLQAQMLRRSIESGEREQALTELAQIREGIQESYDDVRELLVHFRLRPGASEFEETVRSALEKFEGQTGIHTNLRISGAGMPLTAEQQLQVLHIVQEALSNVRKHAAANEVTVEIQRGETYRIEVRDDGCGIDPRRLEDGEGHVGLKIMRERAHRIGATLDILSTPSEGTCVRLLLPLLQKEAA</sequence>
<evidence type="ECO:0000256" key="5">
    <source>
        <dbReference type="ARBA" id="ARBA00022553"/>
    </source>
</evidence>
<dbReference type="Gene3D" id="3.30.450.40">
    <property type="match status" value="1"/>
</dbReference>
<dbReference type="EMBL" id="CYHH01000003">
    <property type="protein sequence ID" value="CUB06316.1"/>
    <property type="molecule type" value="Genomic_DNA"/>
</dbReference>
<evidence type="ECO:0000256" key="6">
    <source>
        <dbReference type="ARBA" id="ARBA00022679"/>
    </source>
</evidence>
<dbReference type="Pfam" id="PF07730">
    <property type="entry name" value="HisKA_3"/>
    <property type="match status" value="1"/>
</dbReference>
<dbReference type="GO" id="GO:0005886">
    <property type="term" value="C:plasma membrane"/>
    <property type="evidence" value="ECO:0007669"/>
    <property type="project" value="UniProtKB-SubCell"/>
</dbReference>
<evidence type="ECO:0000256" key="13">
    <source>
        <dbReference type="ARBA" id="ARBA00023136"/>
    </source>
</evidence>
<dbReference type="InterPro" id="IPR003660">
    <property type="entry name" value="HAMP_dom"/>
</dbReference>
<dbReference type="GO" id="GO:0046983">
    <property type="term" value="F:protein dimerization activity"/>
    <property type="evidence" value="ECO:0007669"/>
    <property type="project" value="UniProtKB-UniRule"/>
</dbReference>
<keyword evidence="8 14" id="KW-0547">Nucleotide-binding</keyword>
<feature type="coiled-coil region" evidence="15">
    <location>
        <begin position="243"/>
        <end position="270"/>
    </location>
</feature>
<dbReference type="SUPFAM" id="SSF158472">
    <property type="entry name" value="HAMP domain-like"/>
    <property type="match status" value="1"/>
</dbReference>
<dbReference type="InterPro" id="IPR003018">
    <property type="entry name" value="GAF"/>
</dbReference>
<evidence type="ECO:0000256" key="2">
    <source>
        <dbReference type="ARBA" id="ARBA00004429"/>
    </source>
</evidence>
<dbReference type="SUPFAM" id="SSF55781">
    <property type="entry name" value="GAF domain-like"/>
    <property type="match status" value="1"/>
</dbReference>
<dbReference type="Pfam" id="PF13185">
    <property type="entry name" value="GAF_2"/>
    <property type="match status" value="1"/>
</dbReference>
<keyword evidence="10 14" id="KW-0067">ATP-binding</keyword>
<protein>
    <recommendedName>
        <fullName evidence="14">Sensor protein</fullName>
        <ecNumber evidence="14">2.7.13.3</ecNumber>
    </recommendedName>
</protein>
<keyword evidence="3 14" id="KW-1003">Cell membrane</keyword>
<evidence type="ECO:0000256" key="4">
    <source>
        <dbReference type="ARBA" id="ARBA00022519"/>
    </source>
</evidence>
<keyword evidence="7 16" id="KW-0812">Transmembrane</keyword>
<dbReference type="Gene3D" id="1.10.8.500">
    <property type="entry name" value="HAMP domain in histidine kinase"/>
    <property type="match status" value="1"/>
</dbReference>
<dbReference type="Pfam" id="PF02518">
    <property type="entry name" value="HATPase_c"/>
    <property type="match status" value="1"/>
</dbReference>
<evidence type="ECO:0000256" key="1">
    <source>
        <dbReference type="ARBA" id="ARBA00000085"/>
    </source>
</evidence>
<dbReference type="Pfam" id="PF13675">
    <property type="entry name" value="PilJ"/>
    <property type="match status" value="1"/>
</dbReference>
<dbReference type="InterPro" id="IPR005467">
    <property type="entry name" value="His_kinase_dom"/>
</dbReference>
<dbReference type="SMART" id="SM00065">
    <property type="entry name" value="GAF"/>
    <property type="match status" value="1"/>
</dbReference>
<evidence type="ECO:0000313" key="19">
    <source>
        <dbReference type="EMBL" id="CUB06316.1"/>
    </source>
</evidence>
<evidence type="ECO:0000256" key="15">
    <source>
        <dbReference type="SAM" id="Coils"/>
    </source>
</evidence>
<dbReference type="Pfam" id="PF00672">
    <property type="entry name" value="HAMP"/>
    <property type="match status" value="1"/>
</dbReference>
<evidence type="ECO:0000256" key="12">
    <source>
        <dbReference type="ARBA" id="ARBA00023012"/>
    </source>
</evidence>
<comment type="catalytic activity">
    <reaction evidence="1 14">
        <text>ATP + protein L-histidine = ADP + protein N-phospho-L-histidine.</text>
        <dbReference type="EC" id="2.7.13.3"/>
    </reaction>
</comment>
<dbReference type="InterPro" id="IPR042295">
    <property type="entry name" value="NarX-like_N_sf"/>
</dbReference>
<dbReference type="SMART" id="SM00304">
    <property type="entry name" value="HAMP"/>
    <property type="match status" value="1"/>
</dbReference>
<dbReference type="InterPro" id="IPR016380">
    <property type="entry name" value="Sig_transdc_His_kin_NarX/NarQ"/>
</dbReference>
<dbReference type="SMART" id="SM00387">
    <property type="entry name" value="HATPase_c"/>
    <property type="match status" value="1"/>
</dbReference>
<dbReference type="SUPFAM" id="SSF55874">
    <property type="entry name" value="ATPase domain of HSP90 chaperone/DNA topoisomerase II/histidine kinase"/>
    <property type="match status" value="1"/>
</dbReference>
<evidence type="ECO:0000259" key="17">
    <source>
        <dbReference type="PROSITE" id="PS50109"/>
    </source>
</evidence>
<dbReference type="Gene3D" id="1.20.120.960">
    <property type="entry name" value="Histidine kinase NarX, sensor domain"/>
    <property type="match status" value="1"/>
</dbReference>
<evidence type="ECO:0000256" key="7">
    <source>
        <dbReference type="ARBA" id="ARBA00022692"/>
    </source>
</evidence>
<organism evidence="19 20">
    <name type="scientific">Tepidiphilus thermophilus</name>
    <dbReference type="NCBI Taxonomy" id="876478"/>
    <lineage>
        <taxon>Bacteria</taxon>
        <taxon>Pseudomonadati</taxon>
        <taxon>Pseudomonadota</taxon>
        <taxon>Hydrogenophilia</taxon>
        <taxon>Hydrogenophilales</taxon>
        <taxon>Hydrogenophilaceae</taxon>
        <taxon>Tepidiphilus</taxon>
    </lineage>
</organism>
<dbReference type="RefSeq" id="WP_055423066.1">
    <property type="nucleotide sequence ID" value="NZ_CYHH01000003.1"/>
</dbReference>
<gene>
    <name evidence="19" type="ORF">Ga0061068_10392</name>
</gene>
<evidence type="ECO:0000256" key="14">
    <source>
        <dbReference type="PIRNR" id="PIRNR003167"/>
    </source>
</evidence>
<dbReference type="AlphaFoldDB" id="A0A0K6IT80"/>
<evidence type="ECO:0000259" key="18">
    <source>
        <dbReference type="PROSITE" id="PS50885"/>
    </source>
</evidence>
<evidence type="ECO:0000256" key="3">
    <source>
        <dbReference type="ARBA" id="ARBA00022475"/>
    </source>
</evidence>
<dbReference type="PANTHER" id="PTHR24421:SF10">
    <property type="entry name" value="NITRATE_NITRITE SENSOR PROTEIN NARQ"/>
    <property type="match status" value="1"/>
</dbReference>
<keyword evidence="9 14" id="KW-0418">Kinase</keyword>
<dbReference type="Gene3D" id="3.30.565.10">
    <property type="entry name" value="Histidine kinase-like ATPase, C-terminal domain"/>
    <property type="match status" value="1"/>
</dbReference>
<dbReference type="PROSITE" id="PS50885">
    <property type="entry name" value="HAMP"/>
    <property type="match status" value="1"/>
</dbReference>
<evidence type="ECO:0000256" key="16">
    <source>
        <dbReference type="SAM" id="Phobius"/>
    </source>
</evidence>
<name>A0A0K6IT80_9PROT</name>
<keyword evidence="15" id="KW-0175">Coiled coil</keyword>
<dbReference type="PANTHER" id="PTHR24421">
    <property type="entry name" value="NITRATE/NITRITE SENSOR PROTEIN NARX-RELATED"/>
    <property type="match status" value="1"/>
</dbReference>
<dbReference type="CDD" id="cd06225">
    <property type="entry name" value="HAMP"/>
    <property type="match status" value="1"/>
</dbReference>
<keyword evidence="4 14" id="KW-0997">Cell inner membrane</keyword>
<dbReference type="InterPro" id="IPR029095">
    <property type="entry name" value="NarX-like_N"/>
</dbReference>
<comment type="subcellular location">
    <subcellularLocation>
        <location evidence="2">Cell inner membrane</location>
        <topology evidence="2">Multi-pass membrane protein</topology>
    </subcellularLocation>
</comment>
<keyword evidence="6 14" id="KW-0808">Transferase</keyword>
<dbReference type="OrthoDB" id="5296610at2"/>
<dbReference type="InterPro" id="IPR029016">
    <property type="entry name" value="GAF-like_dom_sf"/>
</dbReference>
<reference evidence="20" key="1">
    <citation type="submission" date="2015-08" db="EMBL/GenBank/DDBJ databases">
        <authorList>
            <person name="Babu N.S."/>
            <person name="Beckwith C.J."/>
            <person name="Beseler K.G."/>
            <person name="Brison A."/>
            <person name="Carone J.V."/>
            <person name="Caskin T.P."/>
            <person name="Diamond M."/>
            <person name="Durham M.E."/>
            <person name="Foxe J.M."/>
            <person name="Go M."/>
            <person name="Henderson B.A."/>
            <person name="Jones I.B."/>
            <person name="McGettigan J.A."/>
            <person name="Micheletti S.J."/>
            <person name="Nasrallah M.E."/>
            <person name="Ortiz D."/>
            <person name="Piller C.R."/>
            <person name="Privatt S.R."/>
            <person name="Schneider S.L."/>
            <person name="Sharp S."/>
            <person name="Smith T.C."/>
            <person name="Stanton J.D."/>
            <person name="Ullery H.E."/>
            <person name="Wilson R.J."/>
            <person name="Serrano M.G."/>
            <person name="Buck G."/>
            <person name="Lee V."/>
            <person name="Wang Y."/>
            <person name="Carvalho R."/>
            <person name="Voegtly L."/>
            <person name="Shi R."/>
            <person name="Duckworth R."/>
            <person name="Johnson A."/>
            <person name="Loviza R."/>
            <person name="Walstead R."/>
            <person name="Shah Z."/>
            <person name="Kiflezghi M."/>
            <person name="Wade K."/>
            <person name="Ball S.L."/>
            <person name="Bradley K.W."/>
            <person name="Asai D.J."/>
            <person name="Bowman C.A."/>
            <person name="Russell D.A."/>
            <person name="Pope W.H."/>
            <person name="Jacobs-Sera D."/>
            <person name="Hendrix R.W."/>
            <person name="Hatfull G.F."/>
        </authorList>
    </citation>
    <scope>NUCLEOTIDE SEQUENCE [LARGE SCALE GENOMIC DNA]</scope>
    <source>
        <strain evidence="20">JCM 19170</strain>
    </source>
</reference>
<evidence type="ECO:0000256" key="10">
    <source>
        <dbReference type="ARBA" id="ARBA00022840"/>
    </source>
</evidence>
<proteinExistence type="predicted"/>
<keyword evidence="11 16" id="KW-1133">Transmembrane helix</keyword>
<evidence type="ECO:0000256" key="8">
    <source>
        <dbReference type="ARBA" id="ARBA00022741"/>
    </source>
</evidence>
<dbReference type="GO" id="GO:0005524">
    <property type="term" value="F:ATP binding"/>
    <property type="evidence" value="ECO:0007669"/>
    <property type="project" value="UniProtKB-UniRule"/>
</dbReference>
<feature type="transmembrane region" description="Helical" evidence="16">
    <location>
        <begin position="180"/>
        <end position="206"/>
    </location>
</feature>
<evidence type="ECO:0000313" key="20">
    <source>
        <dbReference type="Proteomes" id="UP000182108"/>
    </source>
</evidence>
<dbReference type="Proteomes" id="UP000182108">
    <property type="component" value="Unassembled WGS sequence"/>
</dbReference>
<feature type="domain" description="HAMP" evidence="18">
    <location>
        <begin position="199"/>
        <end position="251"/>
    </location>
</feature>
<dbReference type="InterPro" id="IPR011712">
    <property type="entry name" value="Sig_transdc_His_kin_sub3_dim/P"/>
</dbReference>
<dbReference type="InterPro" id="IPR050482">
    <property type="entry name" value="Sensor_HK_TwoCompSys"/>
</dbReference>
<dbReference type="PIRSF" id="PIRSF003167">
    <property type="entry name" value="STHK_NarX/NarQ"/>
    <property type="match status" value="1"/>
</dbReference>
<keyword evidence="12 14" id="KW-0902">Two-component regulatory system</keyword>
<dbReference type="PROSITE" id="PS50109">
    <property type="entry name" value="HIS_KIN"/>
    <property type="match status" value="1"/>
</dbReference>
<keyword evidence="5" id="KW-0597">Phosphoprotein</keyword>
<dbReference type="InterPro" id="IPR036890">
    <property type="entry name" value="HATPase_C_sf"/>
</dbReference>
<accession>A0A0K6IT80</accession>